<dbReference type="InterPro" id="IPR035969">
    <property type="entry name" value="Rab-GAP_TBC_sf"/>
</dbReference>
<dbReference type="FunFam" id="1.10.472.80:FF:000031">
    <property type="entry name" value="TBC1 domain family, member 32"/>
    <property type="match status" value="1"/>
</dbReference>
<evidence type="ECO:0000256" key="8">
    <source>
        <dbReference type="ARBA" id="ARBA00066189"/>
    </source>
</evidence>
<dbReference type="GO" id="GO:0005737">
    <property type="term" value="C:cytoplasm"/>
    <property type="evidence" value="ECO:0007669"/>
    <property type="project" value="UniProtKB-SubCell"/>
</dbReference>
<evidence type="ECO:0000256" key="7">
    <source>
        <dbReference type="ARBA" id="ARBA00054310"/>
    </source>
</evidence>
<keyword evidence="4" id="KW-0963">Cytoplasm</keyword>
<evidence type="ECO:0000259" key="11">
    <source>
        <dbReference type="Pfam" id="PF23440"/>
    </source>
</evidence>
<dbReference type="Gene3D" id="1.10.472.80">
    <property type="entry name" value="Ypt/Rab-GAP domain of gyp1p, domain 3"/>
    <property type="match status" value="1"/>
</dbReference>
<keyword evidence="5" id="KW-0969">Cilium</keyword>
<evidence type="ECO:0000256" key="1">
    <source>
        <dbReference type="ARBA" id="ARBA00004138"/>
    </source>
</evidence>
<name>A6K4A6_RAT</name>
<keyword evidence="3" id="KW-0217">Developmental protein</keyword>
<proteinExistence type="predicted"/>
<evidence type="ECO:0000256" key="6">
    <source>
        <dbReference type="ARBA" id="ARBA00023273"/>
    </source>
</evidence>
<comment type="subcellular location">
    <subcellularLocation>
        <location evidence="1">Cell projection</location>
        <location evidence="1">Cilium</location>
    </subcellularLocation>
    <subcellularLocation>
        <location evidence="2">Cytoplasm</location>
    </subcellularLocation>
</comment>
<evidence type="ECO:0000256" key="5">
    <source>
        <dbReference type="ARBA" id="ARBA00023069"/>
    </source>
</evidence>
<protein>
    <recommendedName>
        <fullName evidence="9">Protein broad-minded</fullName>
    </recommendedName>
    <alternativeName>
        <fullName evidence="10">TBC1 domain family member 32</fullName>
    </alternativeName>
</protein>
<comment type="function">
    <text evidence="7">Required for high-level Shh responses in the developing neural tube. Together with CDK20, controls the structure of the primary cilium by coordinating assembly of the ciliary membrane and axoneme, allowing GLI2 to be properly activated in response to Shh signaling.</text>
</comment>
<evidence type="ECO:0000256" key="10">
    <source>
        <dbReference type="ARBA" id="ARBA00075916"/>
    </source>
</evidence>
<feature type="domain" description="BROMI C-terminal Rab TBC-like" evidence="11">
    <location>
        <begin position="1"/>
        <end position="146"/>
    </location>
</feature>
<dbReference type="GO" id="GO:0060271">
    <property type="term" value="P:cilium assembly"/>
    <property type="evidence" value="ECO:0007669"/>
    <property type="project" value="UniProtKB-ARBA"/>
</dbReference>
<evidence type="ECO:0000313" key="13">
    <source>
        <dbReference type="Proteomes" id="UP000234681"/>
    </source>
</evidence>
<dbReference type="AlphaFoldDB" id="A6K4A6"/>
<sequence>MSRYLPVDTLETGIRPVYFCSAYYIEMLLKAEVPLVFSAFHMSGFAPSQICLQWITQCFWNYLDWIEICHYIATCVVLGPDYQVYICIAILKHLQRDILHHTQTQDLQVFLKEEALHGFRVSNYFEYMETLEQNYRPVLLRDMRSVRGQST</sequence>
<dbReference type="Proteomes" id="UP000234681">
    <property type="component" value="Chromosome 20"/>
</dbReference>
<gene>
    <name evidence="12" type="ORF">rCG_21950</name>
</gene>
<evidence type="ECO:0000256" key="4">
    <source>
        <dbReference type="ARBA" id="ARBA00022490"/>
    </source>
</evidence>
<evidence type="ECO:0000256" key="3">
    <source>
        <dbReference type="ARBA" id="ARBA00022473"/>
    </source>
</evidence>
<dbReference type="Pfam" id="PF23440">
    <property type="entry name" value="BROMI_C"/>
    <property type="match status" value="1"/>
</dbReference>
<reference evidence="12 13" key="1">
    <citation type="submission" date="2005-09" db="EMBL/GenBank/DDBJ databases">
        <authorList>
            <person name="Mural R.J."/>
            <person name="Li P.W."/>
            <person name="Adams M.D."/>
            <person name="Amanatides P.G."/>
            <person name="Baden-Tillson H."/>
            <person name="Barnstead M."/>
            <person name="Chin S.H."/>
            <person name="Dew I."/>
            <person name="Evans C.A."/>
            <person name="Ferriera S."/>
            <person name="Flanigan M."/>
            <person name="Fosler C."/>
            <person name="Glodek A."/>
            <person name="Gu Z."/>
            <person name="Holt R.A."/>
            <person name="Jennings D."/>
            <person name="Kraft C.L."/>
            <person name="Lu F."/>
            <person name="Nguyen T."/>
            <person name="Nusskern D.R."/>
            <person name="Pfannkoch C.M."/>
            <person name="Sitter C."/>
            <person name="Sutton G.G."/>
            <person name="Venter J.C."/>
            <person name="Wang Z."/>
            <person name="Woodage T."/>
            <person name="Zheng X.H."/>
            <person name="Zhong F."/>
        </authorList>
    </citation>
    <scope>NUCLEOTIDE SEQUENCE [LARGE SCALE GENOMIC DNA]</scope>
    <source>
        <strain>BN</strain>
        <strain evidence="13">Sprague-Dawley</strain>
    </source>
</reference>
<dbReference type="SUPFAM" id="SSF47923">
    <property type="entry name" value="Ypt/Rab-GAP domain of gyp1p"/>
    <property type="match status" value="1"/>
</dbReference>
<dbReference type="GO" id="GO:0005929">
    <property type="term" value="C:cilium"/>
    <property type="evidence" value="ECO:0007669"/>
    <property type="project" value="UniProtKB-SubCell"/>
</dbReference>
<keyword evidence="6" id="KW-0966">Cell projection</keyword>
<evidence type="ECO:0000313" key="12">
    <source>
        <dbReference type="EMBL" id="EDL92915.1"/>
    </source>
</evidence>
<accession>A6K4A6</accession>
<evidence type="ECO:0000256" key="2">
    <source>
        <dbReference type="ARBA" id="ARBA00004496"/>
    </source>
</evidence>
<evidence type="ECO:0000256" key="9">
    <source>
        <dbReference type="ARBA" id="ARBA00067690"/>
    </source>
</evidence>
<dbReference type="EMBL" id="CH474016">
    <property type="protein sequence ID" value="EDL92915.1"/>
    <property type="molecule type" value="Genomic_DNA"/>
</dbReference>
<organism evidence="12 13">
    <name type="scientific">Rattus norvegicus</name>
    <name type="common">Rat</name>
    <dbReference type="NCBI Taxonomy" id="10116"/>
    <lineage>
        <taxon>Eukaryota</taxon>
        <taxon>Metazoa</taxon>
        <taxon>Chordata</taxon>
        <taxon>Craniata</taxon>
        <taxon>Vertebrata</taxon>
        <taxon>Euteleostomi</taxon>
        <taxon>Mammalia</taxon>
        <taxon>Eutheria</taxon>
        <taxon>Euarchontoglires</taxon>
        <taxon>Glires</taxon>
        <taxon>Rodentia</taxon>
        <taxon>Myomorpha</taxon>
        <taxon>Muroidea</taxon>
        <taxon>Muridae</taxon>
        <taxon>Murinae</taxon>
        <taxon>Rattus</taxon>
    </lineage>
</organism>
<dbReference type="InterPro" id="IPR055392">
    <property type="entry name" value="BROMI_C"/>
</dbReference>
<comment type="subunit">
    <text evidence="8">Interacts with CDK20, which promotes CDK20 stability and function. Interacts with FAM149B1; may play a role in cilium assembly.</text>
</comment>